<evidence type="ECO:0000313" key="2">
    <source>
        <dbReference type="EMBL" id="MBK1705017.1"/>
    </source>
</evidence>
<accession>A0AAJ0U4E4</accession>
<dbReference type="EMBL" id="NRSJ01000017">
    <property type="protein sequence ID" value="MBK1705017.1"/>
    <property type="molecule type" value="Genomic_DNA"/>
</dbReference>
<evidence type="ECO:0000256" key="1">
    <source>
        <dbReference type="ARBA" id="ARBA00023125"/>
    </source>
</evidence>
<dbReference type="Gene3D" id="1.10.10.10">
    <property type="entry name" value="Winged helix-like DNA-binding domain superfamily/Winged helix DNA-binding domain"/>
    <property type="match status" value="1"/>
</dbReference>
<proteinExistence type="predicted"/>
<dbReference type="PANTHER" id="PTHR33221:SF4">
    <property type="entry name" value="HTH-TYPE TRANSCRIPTIONAL REPRESSOR NSRR"/>
    <property type="match status" value="1"/>
</dbReference>
<organism evidence="2 3">
    <name type="scientific">Halochromatium glycolicum</name>
    <dbReference type="NCBI Taxonomy" id="85075"/>
    <lineage>
        <taxon>Bacteria</taxon>
        <taxon>Pseudomonadati</taxon>
        <taxon>Pseudomonadota</taxon>
        <taxon>Gammaproteobacteria</taxon>
        <taxon>Chromatiales</taxon>
        <taxon>Chromatiaceae</taxon>
        <taxon>Halochromatium</taxon>
    </lineage>
</organism>
<dbReference type="GO" id="GO:0005829">
    <property type="term" value="C:cytosol"/>
    <property type="evidence" value="ECO:0007669"/>
    <property type="project" value="TreeGrafter"/>
</dbReference>
<dbReference type="InterPro" id="IPR036388">
    <property type="entry name" value="WH-like_DNA-bd_sf"/>
</dbReference>
<name>A0AAJ0U4E4_9GAMM</name>
<sequence length="122" mass="13545">MLLAQQAGDQRLSIVEISKTLRVSHNHLMKVVNNLARLELVDSLRGRGGGIRLVPRTRQMTIGAVMRELEPVEPLVDCDAGPCPFRGGCELDFALQRAMHAFLAELDKKTLSDLVRDKIVDV</sequence>
<reference evidence="2" key="1">
    <citation type="submission" date="2017-08" db="EMBL/GenBank/DDBJ databases">
        <authorList>
            <person name="Imhoff J.F."/>
            <person name="Rahn T."/>
            <person name="Kuenzel S."/>
            <person name="Neulinger S.C."/>
        </authorList>
    </citation>
    <scope>NUCLEOTIDE SEQUENCE</scope>
    <source>
        <strain evidence="2">DSM 11080</strain>
    </source>
</reference>
<reference evidence="2" key="2">
    <citation type="journal article" date="2020" name="Microorganisms">
        <title>Osmotic Adaptation and Compatible Solute Biosynthesis of Phototrophic Bacteria as Revealed from Genome Analyses.</title>
        <authorList>
            <person name="Imhoff J.F."/>
            <person name="Rahn T."/>
            <person name="Kunzel S."/>
            <person name="Keller A."/>
            <person name="Neulinger S.C."/>
        </authorList>
    </citation>
    <scope>NUCLEOTIDE SEQUENCE</scope>
    <source>
        <strain evidence="2">DSM 11080</strain>
    </source>
</reference>
<dbReference type="InterPro" id="IPR000944">
    <property type="entry name" value="Tscrpt_reg_Rrf2"/>
</dbReference>
<dbReference type="GO" id="GO:0003677">
    <property type="term" value="F:DNA binding"/>
    <property type="evidence" value="ECO:0007669"/>
    <property type="project" value="UniProtKB-KW"/>
</dbReference>
<dbReference type="PROSITE" id="PS51197">
    <property type="entry name" value="HTH_RRF2_2"/>
    <property type="match status" value="1"/>
</dbReference>
<evidence type="ECO:0000313" key="3">
    <source>
        <dbReference type="Proteomes" id="UP001296776"/>
    </source>
</evidence>
<comment type="caution">
    <text evidence="2">The sequence shown here is derived from an EMBL/GenBank/DDBJ whole genome shotgun (WGS) entry which is preliminary data.</text>
</comment>
<dbReference type="GO" id="GO:0003700">
    <property type="term" value="F:DNA-binding transcription factor activity"/>
    <property type="evidence" value="ECO:0007669"/>
    <property type="project" value="TreeGrafter"/>
</dbReference>
<dbReference type="SUPFAM" id="SSF46785">
    <property type="entry name" value="Winged helix' DNA-binding domain"/>
    <property type="match status" value="1"/>
</dbReference>
<evidence type="ECO:0008006" key="4">
    <source>
        <dbReference type="Google" id="ProtNLM"/>
    </source>
</evidence>
<keyword evidence="3" id="KW-1185">Reference proteome</keyword>
<protein>
    <recommendedName>
        <fullName evidence="4">Rrf2 family transcriptional regulator</fullName>
    </recommendedName>
</protein>
<dbReference type="Proteomes" id="UP001296776">
    <property type="component" value="Unassembled WGS sequence"/>
</dbReference>
<dbReference type="NCBIfam" id="TIGR00738">
    <property type="entry name" value="rrf2_super"/>
    <property type="match status" value="1"/>
</dbReference>
<gene>
    <name evidence="2" type="ORF">CKO40_10805</name>
</gene>
<dbReference type="PANTHER" id="PTHR33221">
    <property type="entry name" value="WINGED HELIX-TURN-HELIX TRANSCRIPTIONAL REGULATOR, RRF2 FAMILY"/>
    <property type="match status" value="1"/>
</dbReference>
<keyword evidence="1" id="KW-0238">DNA-binding</keyword>
<dbReference type="Pfam" id="PF02082">
    <property type="entry name" value="Rrf2"/>
    <property type="match status" value="1"/>
</dbReference>
<dbReference type="InterPro" id="IPR036390">
    <property type="entry name" value="WH_DNA-bd_sf"/>
</dbReference>
<dbReference type="AlphaFoldDB" id="A0AAJ0U4E4"/>